<dbReference type="Gene3D" id="1.10.10.10">
    <property type="entry name" value="Winged helix-like DNA-binding domain superfamily/Winged helix DNA-binding domain"/>
    <property type="match status" value="1"/>
</dbReference>
<name>A0A4R6UIB1_9PSEU</name>
<dbReference type="PANTHER" id="PTHR33164">
    <property type="entry name" value="TRANSCRIPTIONAL REGULATOR, MARR FAMILY"/>
    <property type="match status" value="1"/>
</dbReference>
<organism evidence="3 4">
    <name type="scientific">Actinomycetospora succinea</name>
    <dbReference type="NCBI Taxonomy" id="663603"/>
    <lineage>
        <taxon>Bacteria</taxon>
        <taxon>Bacillati</taxon>
        <taxon>Actinomycetota</taxon>
        <taxon>Actinomycetes</taxon>
        <taxon>Pseudonocardiales</taxon>
        <taxon>Pseudonocardiaceae</taxon>
        <taxon>Actinomycetospora</taxon>
    </lineage>
</organism>
<dbReference type="InterPro" id="IPR036388">
    <property type="entry name" value="WH-like_DNA-bd_sf"/>
</dbReference>
<dbReference type="PANTHER" id="PTHR33164:SF106">
    <property type="entry name" value="TRANSCRIPTIONAL REGULATORY PROTEIN"/>
    <property type="match status" value="1"/>
</dbReference>
<dbReference type="GO" id="GO:0003700">
    <property type="term" value="F:DNA-binding transcription factor activity"/>
    <property type="evidence" value="ECO:0007669"/>
    <property type="project" value="InterPro"/>
</dbReference>
<dbReference type="RefSeq" id="WP_133830223.1">
    <property type="nucleotide sequence ID" value="NZ_BAABHR010000035.1"/>
</dbReference>
<dbReference type="Pfam" id="PF01047">
    <property type="entry name" value="MarR"/>
    <property type="match status" value="1"/>
</dbReference>
<dbReference type="SMART" id="SM00347">
    <property type="entry name" value="HTH_MARR"/>
    <property type="match status" value="1"/>
</dbReference>
<dbReference type="InterPro" id="IPR000835">
    <property type="entry name" value="HTH_MarR-typ"/>
</dbReference>
<gene>
    <name evidence="3" type="ORF">EV188_11727</name>
</gene>
<sequence length="189" mass="21411">MDEAELRAWLERDRLEARRWPTEALVGRLAVVLRRHQHEQARLLGLREVELACLQLVDRPRAISMTALAERLGLSRAATTAVVDRLVALGRAVRWQDEEDRRRTVVAAVAPPGETAPWRRLTEQLAARQDGFTDDELRVVARWIVAMGDELHVRAAGLTDARDRLARRDRPTTARTNLYSSVDSDHGLS</sequence>
<dbReference type="OrthoDB" id="162531at2"/>
<feature type="region of interest" description="Disordered" evidence="1">
    <location>
        <begin position="166"/>
        <end position="189"/>
    </location>
</feature>
<protein>
    <submittedName>
        <fullName evidence="3">DNA-binding MarR family transcriptional regulator</fullName>
    </submittedName>
</protein>
<accession>A0A4R6UIB1</accession>
<dbReference type="EMBL" id="SNYO01000017">
    <property type="protein sequence ID" value="TDQ46182.1"/>
    <property type="molecule type" value="Genomic_DNA"/>
</dbReference>
<keyword evidence="4" id="KW-1185">Reference proteome</keyword>
<proteinExistence type="predicted"/>
<comment type="caution">
    <text evidence="3">The sequence shown here is derived from an EMBL/GenBank/DDBJ whole genome shotgun (WGS) entry which is preliminary data.</text>
</comment>
<dbReference type="InterPro" id="IPR036390">
    <property type="entry name" value="WH_DNA-bd_sf"/>
</dbReference>
<evidence type="ECO:0000259" key="2">
    <source>
        <dbReference type="SMART" id="SM00347"/>
    </source>
</evidence>
<keyword evidence="3" id="KW-0238">DNA-binding</keyword>
<dbReference type="InterPro" id="IPR039422">
    <property type="entry name" value="MarR/SlyA-like"/>
</dbReference>
<reference evidence="3 4" key="1">
    <citation type="submission" date="2019-03" db="EMBL/GenBank/DDBJ databases">
        <title>Genomic Encyclopedia of Type Strains, Phase IV (KMG-IV): sequencing the most valuable type-strain genomes for metagenomic binning, comparative biology and taxonomic classification.</title>
        <authorList>
            <person name="Goeker M."/>
        </authorList>
    </citation>
    <scope>NUCLEOTIDE SEQUENCE [LARGE SCALE GENOMIC DNA]</scope>
    <source>
        <strain evidence="3 4">DSM 45775</strain>
    </source>
</reference>
<evidence type="ECO:0000313" key="4">
    <source>
        <dbReference type="Proteomes" id="UP000295705"/>
    </source>
</evidence>
<dbReference type="SUPFAM" id="SSF46785">
    <property type="entry name" value="Winged helix' DNA-binding domain"/>
    <property type="match status" value="1"/>
</dbReference>
<dbReference type="Proteomes" id="UP000295705">
    <property type="component" value="Unassembled WGS sequence"/>
</dbReference>
<dbReference type="GO" id="GO:0006950">
    <property type="term" value="P:response to stress"/>
    <property type="evidence" value="ECO:0007669"/>
    <property type="project" value="TreeGrafter"/>
</dbReference>
<evidence type="ECO:0000256" key="1">
    <source>
        <dbReference type="SAM" id="MobiDB-lite"/>
    </source>
</evidence>
<evidence type="ECO:0000313" key="3">
    <source>
        <dbReference type="EMBL" id="TDQ46182.1"/>
    </source>
</evidence>
<dbReference type="GO" id="GO:0003677">
    <property type="term" value="F:DNA binding"/>
    <property type="evidence" value="ECO:0007669"/>
    <property type="project" value="UniProtKB-KW"/>
</dbReference>
<feature type="domain" description="HTH marR-type" evidence="2">
    <location>
        <begin position="39"/>
        <end position="137"/>
    </location>
</feature>
<dbReference type="AlphaFoldDB" id="A0A4R6UIB1"/>